<dbReference type="SUPFAM" id="SSF51735">
    <property type="entry name" value="NAD(P)-binding Rossmann-fold domains"/>
    <property type="match status" value="1"/>
</dbReference>
<reference evidence="10" key="2">
    <citation type="submission" date="2020-02" db="EMBL/GenBank/DDBJ databases">
        <title>Esox lucius (northern pike) genome, fEsoLuc1, primary haplotype.</title>
        <authorList>
            <person name="Myers G."/>
            <person name="Karagic N."/>
            <person name="Meyer A."/>
            <person name="Pippel M."/>
            <person name="Reichard M."/>
            <person name="Winkler S."/>
            <person name="Tracey A."/>
            <person name="Sims Y."/>
            <person name="Howe K."/>
            <person name="Rhie A."/>
            <person name="Formenti G."/>
            <person name="Durbin R."/>
            <person name="Fedrigo O."/>
            <person name="Jarvis E.D."/>
        </authorList>
    </citation>
    <scope>NUCLEOTIDE SEQUENCE [LARGE SCALE GENOMIC DNA]</scope>
</reference>
<dbReference type="AlphaFoldDB" id="A0A6Q2Y4U3"/>
<dbReference type="InterPro" id="IPR036527">
    <property type="entry name" value="SCP2_sterol-bd_dom_sf"/>
</dbReference>
<protein>
    <recommendedName>
        <fullName evidence="8">Hydroxysteroid dehydrogenase-like protein 2</fullName>
    </recommendedName>
</protein>
<evidence type="ECO:0000313" key="10">
    <source>
        <dbReference type="Ensembl" id="ENSELUP00000060944.1"/>
    </source>
</evidence>
<keyword evidence="4" id="KW-0521">NADP</keyword>
<keyword evidence="5" id="KW-0560">Oxidoreductase</keyword>
<dbReference type="GO" id="GO:0005739">
    <property type="term" value="C:mitochondrion"/>
    <property type="evidence" value="ECO:0007669"/>
    <property type="project" value="UniProtKB-SubCell"/>
</dbReference>
<name>A0A6Q2Y4U3_ESOLU</name>
<evidence type="ECO:0000256" key="2">
    <source>
        <dbReference type="ARBA" id="ARBA00004275"/>
    </source>
</evidence>
<evidence type="ECO:0000256" key="5">
    <source>
        <dbReference type="ARBA" id="ARBA00023002"/>
    </source>
</evidence>
<dbReference type="FunCoup" id="A0A6Q2Y4U3">
    <property type="interactions" value="903"/>
</dbReference>
<evidence type="ECO:0000256" key="8">
    <source>
        <dbReference type="ARBA" id="ARBA00040243"/>
    </source>
</evidence>
<reference evidence="10" key="4">
    <citation type="submission" date="2025-09" db="UniProtKB">
        <authorList>
            <consortium name="Ensembl"/>
        </authorList>
    </citation>
    <scope>IDENTIFICATION</scope>
</reference>
<dbReference type="Proteomes" id="UP000265140">
    <property type="component" value="Chromosome 23"/>
</dbReference>
<dbReference type="InterPro" id="IPR036291">
    <property type="entry name" value="NAD(P)-bd_dom_sf"/>
</dbReference>
<dbReference type="PANTHER" id="PTHR42808">
    <property type="entry name" value="HYDROXYSTEROID DEHYDROGENASE-LIKE PROTEIN 2"/>
    <property type="match status" value="1"/>
</dbReference>
<dbReference type="InterPro" id="IPR002347">
    <property type="entry name" value="SDR_fam"/>
</dbReference>
<dbReference type="Pfam" id="PF02036">
    <property type="entry name" value="SCP2"/>
    <property type="match status" value="1"/>
</dbReference>
<reference evidence="11" key="1">
    <citation type="journal article" date="2014" name="PLoS ONE">
        <title>The genome and linkage map of the northern pike (Esox lucius): conserved synteny revealed between the salmonid sister group and the Neoteleostei.</title>
        <authorList>
            <person name="Rondeau E.B."/>
            <person name="Minkley D.R."/>
            <person name="Leong J.S."/>
            <person name="Messmer A.M."/>
            <person name="Jantzen J.R."/>
            <person name="von Schalburg K.R."/>
            <person name="Lemon C."/>
            <person name="Bird N.H."/>
            <person name="Koop B.F."/>
        </authorList>
    </citation>
    <scope>NUCLEOTIDE SEQUENCE</scope>
</reference>
<gene>
    <name evidence="10" type="primary">HSDL2</name>
</gene>
<dbReference type="FunFam" id="3.40.50.720:FF:000301">
    <property type="entry name" value="Hydroxysteroid dehydrogenase like 2"/>
    <property type="match status" value="1"/>
</dbReference>
<evidence type="ECO:0000256" key="6">
    <source>
        <dbReference type="ARBA" id="ARBA00023128"/>
    </source>
</evidence>
<evidence type="ECO:0000259" key="9">
    <source>
        <dbReference type="Pfam" id="PF02036"/>
    </source>
</evidence>
<dbReference type="PANTHER" id="PTHR42808:SF3">
    <property type="entry name" value="HYDROXYSTEROID DEHYDROGENASE-LIKE PROTEIN 2"/>
    <property type="match status" value="1"/>
</dbReference>
<keyword evidence="11" id="KW-1185">Reference proteome</keyword>
<comment type="similarity">
    <text evidence="3">Belongs to the short-chain dehydrogenases/reductases (SDR) family.</text>
</comment>
<dbReference type="CDD" id="cd09762">
    <property type="entry name" value="HSDL2_SDR_c"/>
    <property type="match status" value="1"/>
</dbReference>
<evidence type="ECO:0000256" key="4">
    <source>
        <dbReference type="ARBA" id="ARBA00022857"/>
    </source>
</evidence>
<dbReference type="OMA" id="WWSSVAN"/>
<dbReference type="GO" id="GO:0005777">
    <property type="term" value="C:peroxisome"/>
    <property type="evidence" value="ECO:0007669"/>
    <property type="project" value="UniProtKB-SubCell"/>
</dbReference>
<sequence>MLQNTGKLAGKTLFITGASRGIGKAIALKAARDGANVVIAAKTAQVHPKLPGTIYTAAEEIEALGGKALPCIVDVRDEKQIGDAVQLAVQKFGGIDILVNNASAINLNGTLETPMKTVDLMLAVNLRGTYLTSKLCIPHLLKSKGAHILNLSPPLNLNPIWFKNHTAYTMAKYGMSMCVLGMAEEFRGSIAVNALWPKTAIHTAAMDMLGGMDVGKRCRNVDIMSDAAYAIFSKPPSYTGNFVIDEDILRKEGIKDFDVYAIAPGTFFMSQRRYKTSQCNSHVMVLVCLSGFTGNPLMPDFFLDEAEGLLQNLGEQKGLPDSGKGSTTSSISGPIAETFNIIKGILNPDVVKSTGGVYRFDLSGEHAGVWYIDLKNDAGSAGCGEPPVKPDVVMAMDSADFTKMFAGELKPTMAFMSGKLKIKGDMTLAIKMEKMMSMMKSKL</sequence>
<dbReference type="InterPro" id="IPR003033">
    <property type="entry name" value="SCP2_sterol-bd_dom"/>
</dbReference>
<dbReference type="GeneTree" id="ENSGT00940000156729"/>
<dbReference type="SUPFAM" id="SSF55718">
    <property type="entry name" value="SCP-like"/>
    <property type="match status" value="1"/>
</dbReference>
<accession>A0A6Q2Y4U3</accession>
<dbReference type="PRINTS" id="PR00081">
    <property type="entry name" value="GDHRDH"/>
</dbReference>
<evidence type="ECO:0000256" key="7">
    <source>
        <dbReference type="ARBA" id="ARBA00023140"/>
    </source>
</evidence>
<dbReference type="Ensembl" id="ENSELUT00000061278.2">
    <property type="protein sequence ID" value="ENSELUP00000060944.1"/>
    <property type="gene ID" value="ENSELUG00000013870.3"/>
</dbReference>
<evidence type="ECO:0000313" key="11">
    <source>
        <dbReference type="Proteomes" id="UP000265140"/>
    </source>
</evidence>
<evidence type="ECO:0000256" key="1">
    <source>
        <dbReference type="ARBA" id="ARBA00004173"/>
    </source>
</evidence>
<comment type="subcellular location">
    <subcellularLocation>
        <location evidence="1">Mitochondrion</location>
    </subcellularLocation>
    <subcellularLocation>
        <location evidence="2">Peroxisome</location>
    </subcellularLocation>
</comment>
<keyword evidence="6" id="KW-0496">Mitochondrion</keyword>
<organism evidence="10 11">
    <name type="scientific">Esox lucius</name>
    <name type="common">Northern pike</name>
    <dbReference type="NCBI Taxonomy" id="8010"/>
    <lineage>
        <taxon>Eukaryota</taxon>
        <taxon>Metazoa</taxon>
        <taxon>Chordata</taxon>
        <taxon>Craniata</taxon>
        <taxon>Vertebrata</taxon>
        <taxon>Euteleostomi</taxon>
        <taxon>Actinopterygii</taxon>
        <taxon>Neopterygii</taxon>
        <taxon>Teleostei</taxon>
        <taxon>Protacanthopterygii</taxon>
        <taxon>Esociformes</taxon>
        <taxon>Esocidae</taxon>
        <taxon>Esox</taxon>
    </lineage>
</organism>
<feature type="domain" description="SCP2" evidence="9">
    <location>
        <begin position="348"/>
        <end position="436"/>
    </location>
</feature>
<reference evidence="10" key="3">
    <citation type="submission" date="2025-08" db="UniProtKB">
        <authorList>
            <consortium name="Ensembl"/>
        </authorList>
    </citation>
    <scope>IDENTIFICATION</scope>
</reference>
<dbReference type="Pfam" id="PF00106">
    <property type="entry name" value="adh_short"/>
    <property type="match status" value="1"/>
</dbReference>
<dbReference type="InParanoid" id="A0A6Q2Y4U3"/>
<dbReference type="Gene3D" id="3.30.1050.10">
    <property type="entry name" value="SCP2 sterol-binding domain"/>
    <property type="match status" value="1"/>
</dbReference>
<dbReference type="InterPro" id="IPR051935">
    <property type="entry name" value="HSDL2"/>
</dbReference>
<dbReference type="Gene3D" id="3.40.50.720">
    <property type="entry name" value="NAD(P)-binding Rossmann-like Domain"/>
    <property type="match status" value="1"/>
</dbReference>
<proteinExistence type="inferred from homology"/>
<dbReference type="NCBIfam" id="NF006133">
    <property type="entry name" value="PRK08278.1"/>
    <property type="match status" value="1"/>
</dbReference>
<dbReference type="GO" id="GO:0016491">
    <property type="term" value="F:oxidoreductase activity"/>
    <property type="evidence" value="ECO:0007669"/>
    <property type="project" value="UniProtKB-KW"/>
</dbReference>
<evidence type="ECO:0000256" key="3">
    <source>
        <dbReference type="ARBA" id="ARBA00006484"/>
    </source>
</evidence>
<dbReference type="Bgee" id="ENSELUG00000013870">
    <property type="expression patterns" value="Expressed in muscle tissue and 15 other cell types or tissues"/>
</dbReference>
<keyword evidence="7" id="KW-0576">Peroxisome</keyword>